<keyword evidence="3" id="KW-0805">Transcription regulation</keyword>
<evidence type="ECO:0000256" key="2">
    <source>
        <dbReference type="ARBA" id="ARBA00022737"/>
    </source>
</evidence>
<keyword evidence="4" id="KW-0238">DNA-binding</keyword>
<dbReference type="EMBL" id="JBBNAG010000002">
    <property type="protein sequence ID" value="KAK9156675.1"/>
    <property type="molecule type" value="Genomic_DNA"/>
</dbReference>
<dbReference type="FunFam" id="1.10.10.60:FF:000342">
    <property type="entry name" value="trihelix transcription factor PTL-like"/>
    <property type="match status" value="1"/>
</dbReference>
<keyword evidence="2" id="KW-0677">Repeat</keyword>
<evidence type="ECO:0000256" key="4">
    <source>
        <dbReference type="ARBA" id="ARBA00023125"/>
    </source>
</evidence>
<protein>
    <recommendedName>
        <fullName evidence="8">Myb-like domain-containing protein</fullName>
    </recommendedName>
</protein>
<evidence type="ECO:0000313" key="9">
    <source>
        <dbReference type="EMBL" id="KAK9156675.1"/>
    </source>
</evidence>
<evidence type="ECO:0000256" key="6">
    <source>
        <dbReference type="ARBA" id="ARBA00023242"/>
    </source>
</evidence>
<feature type="region of interest" description="Disordered" evidence="7">
    <location>
        <begin position="1"/>
        <end position="33"/>
    </location>
</feature>
<dbReference type="InterPro" id="IPR044822">
    <property type="entry name" value="Myb_DNA-bind_4"/>
</dbReference>
<organism evidence="9 10">
    <name type="scientific">Stephania cephalantha</name>
    <dbReference type="NCBI Taxonomy" id="152367"/>
    <lineage>
        <taxon>Eukaryota</taxon>
        <taxon>Viridiplantae</taxon>
        <taxon>Streptophyta</taxon>
        <taxon>Embryophyta</taxon>
        <taxon>Tracheophyta</taxon>
        <taxon>Spermatophyta</taxon>
        <taxon>Magnoliopsida</taxon>
        <taxon>Ranunculales</taxon>
        <taxon>Menispermaceae</taxon>
        <taxon>Menispermoideae</taxon>
        <taxon>Cissampelideae</taxon>
        <taxon>Stephania</taxon>
    </lineage>
</organism>
<dbReference type="Pfam" id="PF13837">
    <property type="entry name" value="Myb_DNA-bind_4"/>
    <property type="match status" value="2"/>
</dbReference>
<dbReference type="CDD" id="cd12203">
    <property type="entry name" value="GT1"/>
    <property type="match status" value="2"/>
</dbReference>
<feature type="compositionally biased region" description="Low complexity" evidence="7">
    <location>
        <begin position="174"/>
        <end position="189"/>
    </location>
</feature>
<comment type="subcellular location">
    <subcellularLocation>
        <location evidence="1">Nucleus</location>
    </subcellularLocation>
</comment>
<evidence type="ECO:0000259" key="8">
    <source>
        <dbReference type="PROSITE" id="PS50090"/>
    </source>
</evidence>
<accession>A0AAP0KSR5</accession>
<dbReference type="Gene3D" id="1.10.10.60">
    <property type="entry name" value="Homeodomain-like"/>
    <property type="match status" value="2"/>
</dbReference>
<dbReference type="PANTHER" id="PTHR21654">
    <property type="entry name" value="FI21293P1"/>
    <property type="match status" value="1"/>
</dbReference>
<keyword evidence="5" id="KW-0804">Transcription</keyword>
<reference evidence="9 10" key="1">
    <citation type="submission" date="2024-01" db="EMBL/GenBank/DDBJ databases">
        <title>Genome assemblies of Stephania.</title>
        <authorList>
            <person name="Yang L."/>
        </authorList>
    </citation>
    <scope>NUCLEOTIDE SEQUENCE [LARGE SCALE GENOMIC DNA]</scope>
    <source>
        <strain evidence="9">JXDWG</strain>
        <tissue evidence="9">Leaf</tissue>
    </source>
</reference>
<dbReference type="GO" id="GO:0003677">
    <property type="term" value="F:DNA binding"/>
    <property type="evidence" value="ECO:0007669"/>
    <property type="project" value="UniProtKB-KW"/>
</dbReference>
<dbReference type="InterPro" id="IPR001005">
    <property type="entry name" value="SANT/Myb"/>
</dbReference>
<gene>
    <name evidence="9" type="ORF">Scep_003249</name>
</gene>
<evidence type="ECO:0000256" key="5">
    <source>
        <dbReference type="ARBA" id="ARBA00023163"/>
    </source>
</evidence>
<evidence type="ECO:0000256" key="7">
    <source>
        <dbReference type="SAM" id="MobiDB-lite"/>
    </source>
</evidence>
<dbReference type="PROSITE" id="PS50090">
    <property type="entry name" value="MYB_LIKE"/>
    <property type="match status" value="2"/>
</dbReference>
<dbReference type="PANTHER" id="PTHR21654:SF60">
    <property type="entry name" value="TRIHELIX TRANSCRIPTION FACTOR PTL"/>
    <property type="match status" value="1"/>
</dbReference>
<feature type="compositionally biased region" description="Low complexity" evidence="7">
    <location>
        <begin position="1"/>
        <end position="12"/>
    </location>
</feature>
<sequence>MMEEQGCNVVGGDQMGGGLGNSNNNNNNNNGRWPRQETLTLLEIRSRLDFKFKEANQKGPLWDEVSRIMAEQHGYQRSGKKCREKFENLYKYYKKTKEGKSGRQDGKHYRFFRQLEALYGDNTSSMSLLLSPEPYILNAPITNTTSTATRFPNYSIIQEATLQTHHHHQQNKLSTESQSISISSEFDTSSSEDDVDDNDFNVIAMRESNCDSLNIENNGNKLMMMMKEISPSLKRGRRSWKAKIREFIDYQMKKLIDTQEAWLEKMLRTLEQKEHERMVREEEWRKQEEARIDQEHKFWAKERAWFEARTRALMEALKKYTGGKELISTLSPLQAMLMRTTTNHVEENKGDNGPNYSNDQDESEMIKNDISGGEIRWEEDEVSSLIQIRSNMDHRFQQEDDDSNGDEYFERALWEEVSAKMACLGYDRSLKRCKEKWENINGCLRRRPSNKECNYKKRKENAKLSKSCCYFPSIGDQEETNFCNDHDQSTSDQLRGPRQRSALHHYHHCGSNNAGNAMQDSCFRFLMQEAAAANNLWENYCSSSATTSTTIKFNKEENE</sequence>
<comment type="caution">
    <text evidence="9">The sequence shown here is derived from an EMBL/GenBank/DDBJ whole genome shotgun (WGS) entry which is preliminary data.</text>
</comment>
<evidence type="ECO:0000256" key="3">
    <source>
        <dbReference type="ARBA" id="ARBA00023015"/>
    </source>
</evidence>
<name>A0AAP0KSR5_9MAGN</name>
<feature type="domain" description="Myb-like" evidence="8">
    <location>
        <begin position="376"/>
        <end position="441"/>
    </location>
</feature>
<feature type="domain" description="Myb-like" evidence="8">
    <location>
        <begin position="25"/>
        <end position="90"/>
    </location>
</feature>
<dbReference type="Proteomes" id="UP001419268">
    <property type="component" value="Unassembled WGS sequence"/>
</dbReference>
<keyword evidence="10" id="KW-1185">Reference proteome</keyword>
<dbReference type="AlphaFoldDB" id="A0AAP0KSR5"/>
<proteinExistence type="predicted"/>
<evidence type="ECO:0000256" key="1">
    <source>
        <dbReference type="ARBA" id="ARBA00004123"/>
    </source>
</evidence>
<evidence type="ECO:0000313" key="10">
    <source>
        <dbReference type="Proteomes" id="UP001419268"/>
    </source>
</evidence>
<feature type="compositionally biased region" description="Low complexity" evidence="7">
    <location>
        <begin position="21"/>
        <end position="31"/>
    </location>
</feature>
<dbReference type="GO" id="GO:0006355">
    <property type="term" value="P:regulation of DNA-templated transcription"/>
    <property type="evidence" value="ECO:0007669"/>
    <property type="project" value="UniProtKB-ARBA"/>
</dbReference>
<dbReference type="GO" id="GO:0005634">
    <property type="term" value="C:nucleus"/>
    <property type="evidence" value="ECO:0007669"/>
    <property type="project" value="UniProtKB-SubCell"/>
</dbReference>
<feature type="region of interest" description="Disordered" evidence="7">
    <location>
        <begin position="162"/>
        <end position="194"/>
    </location>
</feature>
<keyword evidence="6" id="KW-0539">Nucleus</keyword>
<dbReference type="SMART" id="SM00717">
    <property type="entry name" value="SANT"/>
    <property type="match status" value="2"/>
</dbReference>
<dbReference type="FunFam" id="1.10.10.60:FF:000061">
    <property type="entry name" value="Trihelix transcription factor GT-2"/>
    <property type="match status" value="1"/>
</dbReference>